<accession>A0ABV8UT27</accession>
<evidence type="ECO:0008006" key="3">
    <source>
        <dbReference type="Google" id="ProtNLM"/>
    </source>
</evidence>
<dbReference type="Proteomes" id="UP001595733">
    <property type="component" value="Unassembled WGS sequence"/>
</dbReference>
<keyword evidence="2" id="KW-1185">Reference proteome</keyword>
<dbReference type="EMBL" id="JBHSEF010000009">
    <property type="protein sequence ID" value="MFC4354189.1"/>
    <property type="molecule type" value="Genomic_DNA"/>
</dbReference>
<comment type="caution">
    <text evidence="1">The sequence shown here is derived from an EMBL/GenBank/DDBJ whole genome shotgun (WGS) entry which is preliminary data.</text>
</comment>
<dbReference type="RefSeq" id="WP_378140331.1">
    <property type="nucleotide sequence ID" value="NZ_JBHSEF010000009.1"/>
</dbReference>
<protein>
    <recommendedName>
        <fullName evidence="3">GGDEF domain-containing protein</fullName>
    </recommendedName>
</protein>
<evidence type="ECO:0000313" key="1">
    <source>
        <dbReference type="EMBL" id="MFC4354189.1"/>
    </source>
</evidence>
<dbReference type="Gene3D" id="3.30.70.270">
    <property type="match status" value="1"/>
</dbReference>
<reference evidence="2" key="1">
    <citation type="journal article" date="2019" name="Int. J. Syst. Evol. Microbiol.">
        <title>The Global Catalogue of Microorganisms (GCM) 10K type strain sequencing project: providing services to taxonomists for standard genome sequencing and annotation.</title>
        <authorList>
            <consortium name="The Broad Institute Genomics Platform"/>
            <consortium name="The Broad Institute Genome Sequencing Center for Infectious Disease"/>
            <person name="Wu L."/>
            <person name="Ma J."/>
        </authorList>
    </citation>
    <scope>NUCLEOTIDE SEQUENCE [LARGE SCALE GENOMIC DNA]</scope>
    <source>
        <strain evidence="2">CCUG 50353</strain>
    </source>
</reference>
<dbReference type="InterPro" id="IPR043128">
    <property type="entry name" value="Rev_trsase/Diguanyl_cyclase"/>
</dbReference>
<gene>
    <name evidence="1" type="ORF">ACFO0S_03770</name>
</gene>
<name>A0ABV8UT27_9BACL</name>
<evidence type="ECO:0000313" key="2">
    <source>
        <dbReference type="Proteomes" id="UP001595733"/>
    </source>
</evidence>
<dbReference type="SUPFAM" id="SSF55073">
    <property type="entry name" value="Nucleotide cyclase"/>
    <property type="match status" value="1"/>
</dbReference>
<proteinExistence type="predicted"/>
<sequence length="70" mass="7961">MRRFLLLEAAGYLLNVHLGISIAIAPQDTCDVHELVRFADQALYRSKGKGASPTRTTWSYYHQIKNDDHS</sequence>
<organism evidence="1 2">
    <name type="scientific">Chryseomicrobium palamuruense</name>
    <dbReference type="NCBI Taxonomy" id="682973"/>
    <lineage>
        <taxon>Bacteria</taxon>
        <taxon>Bacillati</taxon>
        <taxon>Bacillota</taxon>
        <taxon>Bacilli</taxon>
        <taxon>Bacillales</taxon>
        <taxon>Caryophanaceae</taxon>
        <taxon>Chryseomicrobium</taxon>
    </lineage>
</organism>
<dbReference type="InterPro" id="IPR029787">
    <property type="entry name" value="Nucleotide_cyclase"/>
</dbReference>